<dbReference type="Proteomes" id="UP000569914">
    <property type="component" value="Unassembled WGS sequence"/>
</dbReference>
<feature type="transmembrane region" description="Helical" evidence="6">
    <location>
        <begin position="106"/>
        <end position="130"/>
    </location>
</feature>
<name>A0A7Y9IFD3_9ACTN</name>
<keyword evidence="4 6" id="KW-1133">Transmembrane helix</keyword>
<sequence>MMTAPAPPLRNRKFLTVIGGEGLSMIGDAAFAISLAWLVLESTGSVAALTGVLLAQTIPRGALLLLGGIVTDRLTPRVVMAACHLLRAAATAVTAIAVATDQWSLWHLYVLAVLMGVTGAFFTPASESVLPRLIRPADYARGNAIQSMTEQLSFLAGPLIGGLITTAYGPGPAMMANAVTFGIATLTCLAIPAGRAEPTPDKGSAGVVGQLREGLRHAWRSHSVRLVLLIVSAATLSYSGLFAVGLPTLALSLGESALGLSILVSSWGAGQLIGTIAAAITGLPRRWGMLIIGMTLAEGVVFVLLGQVGSVWWAAALLIPLGIGVAYSSDVALPTFVQTTTPPHLLARISSLIALPRVIFEPLSIALIGLVLQQSVPWGFAIAALPVLVAGTILAADRRARRLSTDDAGAQPADRSTA</sequence>
<dbReference type="GO" id="GO:0022857">
    <property type="term" value="F:transmembrane transporter activity"/>
    <property type="evidence" value="ECO:0007669"/>
    <property type="project" value="InterPro"/>
</dbReference>
<dbReference type="EMBL" id="JACCBU010000001">
    <property type="protein sequence ID" value="NYE75184.1"/>
    <property type="molecule type" value="Genomic_DNA"/>
</dbReference>
<gene>
    <name evidence="7" type="ORF">BKA15_006513</name>
</gene>
<dbReference type="InterPro" id="IPR011701">
    <property type="entry name" value="MFS"/>
</dbReference>
<evidence type="ECO:0000256" key="6">
    <source>
        <dbReference type="SAM" id="Phobius"/>
    </source>
</evidence>
<evidence type="ECO:0000256" key="5">
    <source>
        <dbReference type="ARBA" id="ARBA00023136"/>
    </source>
</evidence>
<protein>
    <recommendedName>
        <fullName evidence="9">Transmembrane secretion effector</fullName>
    </recommendedName>
</protein>
<feature type="transmembrane region" description="Helical" evidence="6">
    <location>
        <begin position="46"/>
        <end position="66"/>
    </location>
</feature>
<feature type="transmembrane region" description="Helical" evidence="6">
    <location>
        <begin position="378"/>
        <end position="396"/>
    </location>
</feature>
<comment type="caution">
    <text evidence="7">The sequence shown here is derived from an EMBL/GenBank/DDBJ whole genome shotgun (WGS) entry which is preliminary data.</text>
</comment>
<comment type="subcellular location">
    <subcellularLocation>
        <location evidence="1">Cell membrane</location>
        <topology evidence="1">Multi-pass membrane protein</topology>
    </subcellularLocation>
</comment>
<feature type="transmembrane region" description="Helical" evidence="6">
    <location>
        <begin position="226"/>
        <end position="246"/>
    </location>
</feature>
<dbReference type="SUPFAM" id="SSF103473">
    <property type="entry name" value="MFS general substrate transporter"/>
    <property type="match status" value="1"/>
</dbReference>
<evidence type="ECO:0000313" key="7">
    <source>
        <dbReference type="EMBL" id="NYE75184.1"/>
    </source>
</evidence>
<evidence type="ECO:0000256" key="3">
    <source>
        <dbReference type="ARBA" id="ARBA00022692"/>
    </source>
</evidence>
<accession>A0A7Y9IFD3</accession>
<feature type="transmembrane region" description="Helical" evidence="6">
    <location>
        <begin position="174"/>
        <end position="194"/>
    </location>
</feature>
<feature type="transmembrane region" description="Helical" evidence="6">
    <location>
        <begin position="311"/>
        <end position="333"/>
    </location>
</feature>
<reference evidence="7 8" key="1">
    <citation type="submission" date="2020-07" db="EMBL/GenBank/DDBJ databases">
        <title>Sequencing the genomes of 1000 actinobacteria strains.</title>
        <authorList>
            <person name="Klenk H.-P."/>
        </authorList>
    </citation>
    <scope>NUCLEOTIDE SEQUENCE [LARGE SCALE GENOMIC DNA]</scope>
    <source>
        <strain evidence="7 8">DSM 22083</strain>
    </source>
</reference>
<evidence type="ECO:0000256" key="1">
    <source>
        <dbReference type="ARBA" id="ARBA00004651"/>
    </source>
</evidence>
<keyword evidence="8" id="KW-1185">Reference proteome</keyword>
<feature type="transmembrane region" description="Helical" evidence="6">
    <location>
        <begin position="78"/>
        <end position="100"/>
    </location>
</feature>
<evidence type="ECO:0000256" key="4">
    <source>
        <dbReference type="ARBA" id="ARBA00022989"/>
    </source>
</evidence>
<dbReference type="AlphaFoldDB" id="A0A7Y9IFD3"/>
<keyword evidence="3 6" id="KW-0812">Transmembrane</keyword>
<feature type="transmembrane region" description="Helical" evidence="6">
    <location>
        <begin position="258"/>
        <end position="280"/>
    </location>
</feature>
<feature type="transmembrane region" description="Helical" evidence="6">
    <location>
        <begin position="345"/>
        <end position="372"/>
    </location>
</feature>
<keyword evidence="2" id="KW-1003">Cell membrane</keyword>
<dbReference type="Pfam" id="PF07690">
    <property type="entry name" value="MFS_1"/>
    <property type="match status" value="1"/>
</dbReference>
<keyword evidence="5 6" id="KW-0472">Membrane</keyword>
<organism evidence="7 8">
    <name type="scientific">Microlunatus parietis</name>
    <dbReference type="NCBI Taxonomy" id="682979"/>
    <lineage>
        <taxon>Bacteria</taxon>
        <taxon>Bacillati</taxon>
        <taxon>Actinomycetota</taxon>
        <taxon>Actinomycetes</taxon>
        <taxon>Propionibacteriales</taxon>
        <taxon>Propionibacteriaceae</taxon>
        <taxon>Microlunatus</taxon>
    </lineage>
</organism>
<feature type="transmembrane region" description="Helical" evidence="6">
    <location>
        <begin position="287"/>
        <end position="305"/>
    </location>
</feature>
<dbReference type="RefSeq" id="WP_218871669.1">
    <property type="nucleotide sequence ID" value="NZ_JACCBU010000001.1"/>
</dbReference>
<evidence type="ECO:0008006" key="9">
    <source>
        <dbReference type="Google" id="ProtNLM"/>
    </source>
</evidence>
<dbReference type="CDD" id="cd06173">
    <property type="entry name" value="MFS_MefA_like"/>
    <property type="match status" value="1"/>
</dbReference>
<dbReference type="PANTHER" id="PTHR23513:SF11">
    <property type="entry name" value="STAPHYLOFERRIN A TRANSPORTER"/>
    <property type="match status" value="1"/>
</dbReference>
<dbReference type="Gene3D" id="1.20.1250.20">
    <property type="entry name" value="MFS general substrate transporter like domains"/>
    <property type="match status" value="1"/>
</dbReference>
<evidence type="ECO:0000313" key="8">
    <source>
        <dbReference type="Proteomes" id="UP000569914"/>
    </source>
</evidence>
<dbReference type="GO" id="GO:0005886">
    <property type="term" value="C:plasma membrane"/>
    <property type="evidence" value="ECO:0007669"/>
    <property type="project" value="UniProtKB-SubCell"/>
</dbReference>
<feature type="transmembrane region" description="Helical" evidence="6">
    <location>
        <begin position="151"/>
        <end position="168"/>
    </location>
</feature>
<evidence type="ECO:0000256" key="2">
    <source>
        <dbReference type="ARBA" id="ARBA00022475"/>
    </source>
</evidence>
<dbReference type="PANTHER" id="PTHR23513">
    <property type="entry name" value="INTEGRAL MEMBRANE EFFLUX PROTEIN-RELATED"/>
    <property type="match status" value="1"/>
</dbReference>
<dbReference type="InterPro" id="IPR036259">
    <property type="entry name" value="MFS_trans_sf"/>
</dbReference>
<proteinExistence type="predicted"/>
<feature type="transmembrane region" description="Helical" evidence="6">
    <location>
        <begin position="21"/>
        <end position="40"/>
    </location>
</feature>